<dbReference type="FunCoup" id="A0A0P0W6C4">
    <property type="interactions" value="2"/>
</dbReference>
<dbReference type="AlphaFoldDB" id="A0A0P0W6C4"/>
<dbReference type="STRING" id="39947.A0A0P0W6C4"/>
<dbReference type="EMBL" id="AP014960">
    <property type="protein sequence ID" value="BAS87594.1"/>
    <property type="molecule type" value="Genomic_DNA"/>
</dbReference>
<feature type="domain" description="Reverse transcriptase zinc-binding" evidence="1">
    <location>
        <begin position="63"/>
        <end position="153"/>
    </location>
</feature>
<evidence type="ECO:0000313" key="2">
    <source>
        <dbReference type="EMBL" id="BAS87594.1"/>
    </source>
</evidence>
<reference evidence="2 3" key="2">
    <citation type="journal article" date="2013" name="Plant Cell Physiol.">
        <title>Rice Annotation Project Database (RAP-DB): an integrative and interactive database for rice genomics.</title>
        <authorList>
            <person name="Sakai H."/>
            <person name="Lee S.S."/>
            <person name="Tanaka T."/>
            <person name="Numa H."/>
            <person name="Kim J."/>
            <person name="Kawahara Y."/>
            <person name="Wakimoto H."/>
            <person name="Yang C.C."/>
            <person name="Iwamoto M."/>
            <person name="Abe T."/>
            <person name="Yamada Y."/>
            <person name="Muto A."/>
            <person name="Inokuchi H."/>
            <person name="Ikemura T."/>
            <person name="Matsumoto T."/>
            <person name="Sasaki T."/>
            <person name="Itoh T."/>
        </authorList>
    </citation>
    <scope>NUCLEOTIDE SEQUENCE [LARGE SCALE GENOMIC DNA]</scope>
    <source>
        <strain evidence="3">cv. Nipponbare</strain>
    </source>
</reference>
<gene>
    <name evidence="2" type="ordered locus">Os04g0114700</name>
    <name evidence="2" type="ORF">OSNPB_040114700</name>
</gene>
<name>A0A0P0W6C4_ORYSJ</name>
<dbReference type="Pfam" id="PF13966">
    <property type="entry name" value="zf-RVT"/>
    <property type="match status" value="1"/>
</dbReference>
<dbReference type="PaxDb" id="39947-A0A0P0W6C4"/>
<reference evidence="2 3" key="3">
    <citation type="journal article" date="2013" name="Rice">
        <title>Improvement of the Oryza sativa Nipponbare reference genome using next generation sequence and optical map data.</title>
        <authorList>
            <person name="Kawahara Y."/>
            <person name="de la Bastide M."/>
            <person name="Hamilton J.P."/>
            <person name="Kanamori H."/>
            <person name="McCombie W.R."/>
            <person name="Ouyang S."/>
            <person name="Schwartz D.C."/>
            <person name="Tanaka T."/>
            <person name="Wu J."/>
            <person name="Zhou S."/>
            <person name="Childs K.L."/>
            <person name="Davidson R.M."/>
            <person name="Lin H."/>
            <person name="Quesada-Ocampo L."/>
            <person name="Vaillancourt B."/>
            <person name="Sakai H."/>
            <person name="Lee S.S."/>
            <person name="Kim J."/>
            <person name="Numa H."/>
            <person name="Itoh T."/>
            <person name="Buell C.R."/>
            <person name="Matsumoto T."/>
        </authorList>
    </citation>
    <scope>NUCLEOTIDE SEQUENCE [LARGE SCALE GENOMIC DNA]</scope>
    <source>
        <strain evidence="3">cv. Nipponbare</strain>
    </source>
</reference>
<organism evidence="2 3">
    <name type="scientific">Oryza sativa subsp. japonica</name>
    <name type="common">Rice</name>
    <dbReference type="NCBI Taxonomy" id="39947"/>
    <lineage>
        <taxon>Eukaryota</taxon>
        <taxon>Viridiplantae</taxon>
        <taxon>Streptophyta</taxon>
        <taxon>Embryophyta</taxon>
        <taxon>Tracheophyta</taxon>
        <taxon>Spermatophyta</taxon>
        <taxon>Magnoliopsida</taxon>
        <taxon>Liliopsida</taxon>
        <taxon>Poales</taxon>
        <taxon>Poaceae</taxon>
        <taxon>BOP clade</taxon>
        <taxon>Oryzoideae</taxon>
        <taxon>Oryzeae</taxon>
        <taxon>Oryzinae</taxon>
        <taxon>Oryza</taxon>
        <taxon>Oryza sativa</taxon>
    </lineage>
</organism>
<evidence type="ECO:0000259" key="1">
    <source>
        <dbReference type="Pfam" id="PF13966"/>
    </source>
</evidence>
<dbReference type="InParanoid" id="A0A0P0W6C4"/>
<dbReference type="Proteomes" id="UP000059680">
    <property type="component" value="Chromosome 4"/>
</dbReference>
<evidence type="ECO:0000313" key="3">
    <source>
        <dbReference type="Proteomes" id="UP000059680"/>
    </source>
</evidence>
<reference evidence="3" key="1">
    <citation type="journal article" date="2005" name="Nature">
        <title>The map-based sequence of the rice genome.</title>
        <authorList>
            <consortium name="International rice genome sequencing project (IRGSP)"/>
            <person name="Matsumoto T."/>
            <person name="Wu J."/>
            <person name="Kanamori H."/>
            <person name="Katayose Y."/>
            <person name="Fujisawa M."/>
            <person name="Namiki N."/>
            <person name="Mizuno H."/>
            <person name="Yamamoto K."/>
            <person name="Antonio B.A."/>
            <person name="Baba T."/>
            <person name="Sakata K."/>
            <person name="Nagamura Y."/>
            <person name="Aoki H."/>
            <person name="Arikawa K."/>
            <person name="Arita K."/>
            <person name="Bito T."/>
            <person name="Chiden Y."/>
            <person name="Fujitsuka N."/>
            <person name="Fukunaka R."/>
            <person name="Hamada M."/>
            <person name="Harada C."/>
            <person name="Hayashi A."/>
            <person name="Hijishita S."/>
            <person name="Honda M."/>
            <person name="Hosokawa S."/>
            <person name="Ichikawa Y."/>
            <person name="Idonuma A."/>
            <person name="Iijima M."/>
            <person name="Ikeda M."/>
            <person name="Ikeno M."/>
            <person name="Ito K."/>
            <person name="Ito S."/>
            <person name="Ito T."/>
            <person name="Ito Y."/>
            <person name="Ito Y."/>
            <person name="Iwabuchi A."/>
            <person name="Kamiya K."/>
            <person name="Karasawa W."/>
            <person name="Kurita K."/>
            <person name="Katagiri S."/>
            <person name="Kikuta A."/>
            <person name="Kobayashi H."/>
            <person name="Kobayashi N."/>
            <person name="Machita K."/>
            <person name="Maehara T."/>
            <person name="Masukawa M."/>
            <person name="Mizubayashi T."/>
            <person name="Mukai Y."/>
            <person name="Nagasaki H."/>
            <person name="Nagata Y."/>
            <person name="Naito S."/>
            <person name="Nakashima M."/>
            <person name="Nakama Y."/>
            <person name="Nakamichi Y."/>
            <person name="Nakamura M."/>
            <person name="Meguro A."/>
            <person name="Negishi M."/>
            <person name="Ohta I."/>
            <person name="Ohta T."/>
            <person name="Okamoto M."/>
            <person name="Ono N."/>
            <person name="Saji S."/>
            <person name="Sakaguchi M."/>
            <person name="Sakai K."/>
            <person name="Shibata M."/>
            <person name="Shimokawa T."/>
            <person name="Song J."/>
            <person name="Takazaki Y."/>
            <person name="Terasawa K."/>
            <person name="Tsugane M."/>
            <person name="Tsuji K."/>
            <person name="Ueda S."/>
            <person name="Waki K."/>
            <person name="Yamagata H."/>
            <person name="Yamamoto M."/>
            <person name="Yamamoto S."/>
            <person name="Yamane H."/>
            <person name="Yoshiki S."/>
            <person name="Yoshihara R."/>
            <person name="Yukawa K."/>
            <person name="Zhong H."/>
            <person name="Yano M."/>
            <person name="Yuan Q."/>
            <person name="Ouyang S."/>
            <person name="Liu J."/>
            <person name="Jones K.M."/>
            <person name="Gansberger K."/>
            <person name="Moffat K."/>
            <person name="Hill J."/>
            <person name="Bera J."/>
            <person name="Fadrosh D."/>
            <person name="Jin S."/>
            <person name="Johri S."/>
            <person name="Kim M."/>
            <person name="Overton L."/>
            <person name="Reardon M."/>
            <person name="Tsitrin T."/>
            <person name="Vuong H."/>
            <person name="Weaver B."/>
            <person name="Ciecko A."/>
            <person name="Tallon L."/>
            <person name="Jackson J."/>
            <person name="Pai G."/>
            <person name="Aken S.V."/>
            <person name="Utterback T."/>
            <person name="Reidmuller S."/>
            <person name="Feldblyum T."/>
            <person name="Hsiao J."/>
            <person name="Zismann V."/>
            <person name="Iobst S."/>
            <person name="de Vazeille A.R."/>
            <person name="Buell C.R."/>
            <person name="Ying K."/>
            <person name="Li Y."/>
            <person name="Lu T."/>
            <person name="Huang Y."/>
            <person name="Zhao Q."/>
            <person name="Feng Q."/>
            <person name="Zhang L."/>
            <person name="Zhu J."/>
            <person name="Weng Q."/>
            <person name="Mu J."/>
            <person name="Lu Y."/>
            <person name="Fan D."/>
            <person name="Liu Y."/>
            <person name="Guan J."/>
            <person name="Zhang Y."/>
            <person name="Yu S."/>
            <person name="Liu X."/>
            <person name="Zhang Y."/>
            <person name="Hong G."/>
            <person name="Han B."/>
            <person name="Choisne N."/>
            <person name="Demange N."/>
            <person name="Orjeda G."/>
            <person name="Samain S."/>
            <person name="Cattolico L."/>
            <person name="Pelletier E."/>
            <person name="Couloux A."/>
            <person name="Segurens B."/>
            <person name="Wincker P."/>
            <person name="D'Hont A."/>
            <person name="Scarpelli C."/>
            <person name="Weissenbach J."/>
            <person name="Salanoubat M."/>
            <person name="Quetier F."/>
            <person name="Yu Y."/>
            <person name="Kim H.R."/>
            <person name="Rambo T."/>
            <person name="Currie J."/>
            <person name="Collura K."/>
            <person name="Luo M."/>
            <person name="Yang T."/>
            <person name="Ammiraju J.S.S."/>
            <person name="Engler F."/>
            <person name="Soderlund C."/>
            <person name="Wing R.A."/>
            <person name="Palmer L.E."/>
            <person name="de la Bastide M."/>
            <person name="Spiegel L."/>
            <person name="Nascimento L."/>
            <person name="Zutavern T."/>
            <person name="O'Shaughnessy A."/>
            <person name="Dike S."/>
            <person name="Dedhia N."/>
            <person name="Preston R."/>
            <person name="Balija V."/>
            <person name="McCombie W.R."/>
            <person name="Chow T."/>
            <person name="Chen H."/>
            <person name="Chung M."/>
            <person name="Chen C."/>
            <person name="Shaw J."/>
            <person name="Wu H."/>
            <person name="Hsiao K."/>
            <person name="Chao Y."/>
            <person name="Chu M."/>
            <person name="Cheng C."/>
            <person name="Hour A."/>
            <person name="Lee P."/>
            <person name="Lin S."/>
            <person name="Lin Y."/>
            <person name="Liou J."/>
            <person name="Liu S."/>
            <person name="Hsing Y."/>
            <person name="Raghuvanshi S."/>
            <person name="Mohanty A."/>
            <person name="Bharti A.K."/>
            <person name="Gaur A."/>
            <person name="Gupta V."/>
            <person name="Kumar D."/>
            <person name="Ravi V."/>
            <person name="Vij S."/>
            <person name="Kapur A."/>
            <person name="Khurana P."/>
            <person name="Khurana P."/>
            <person name="Khurana J.P."/>
            <person name="Tyagi A.K."/>
            <person name="Gaikwad K."/>
            <person name="Singh A."/>
            <person name="Dalal V."/>
            <person name="Srivastava S."/>
            <person name="Dixit A."/>
            <person name="Pal A.K."/>
            <person name="Ghazi I.A."/>
            <person name="Yadav M."/>
            <person name="Pandit A."/>
            <person name="Bhargava A."/>
            <person name="Sureshbabu K."/>
            <person name="Batra K."/>
            <person name="Sharma T.R."/>
            <person name="Mohapatra T."/>
            <person name="Singh N.K."/>
            <person name="Messing J."/>
            <person name="Nelson A.B."/>
            <person name="Fuks G."/>
            <person name="Kavchok S."/>
            <person name="Keizer G."/>
            <person name="Linton E."/>
            <person name="Llaca V."/>
            <person name="Song R."/>
            <person name="Tanyolac B."/>
            <person name="Young S."/>
            <person name="Ho-Il K."/>
            <person name="Hahn J.H."/>
            <person name="Sangsakoo G."/>
            <person name="Vanavichit A."/>
            <person name="de Mattos Luiz.A.T."/>
            <person name="Zimmer P.D."/>
            <person name="Malone G."/>
            <person name="Dellagostin O."/>
            <person name="de Oliveira A.C."/>
            <person name="Bevan M."/>
            <person name="Bancroft I."/>
            <person name="Minx P."/>
            <person name="Cordum H."/>
            <person name="Wilson R."/>
            <person name="Cheng Z."/>
            <person name="Jin W."/>
            <person name="Jiang J."/>
            <person name="Leong S.A."/>
            <person name="Iwama H."/>
            <person name="Gojobori T."/>
            <person name="Itoh T."/>
            <person name="Niimura Y."/>
            <person name="Fujii Y."/>
            <person name="Habara T."/>
            <person name="Sakai H."/>
            <person name="Sato Y."/>
            <person name="Wilson G."/>
            <person name="Kumar K."/>
            <person name="McCouch S."/>
            <person name="Juretic N."/>
            <person name="Hoen D."/>
            <person name="Wright S."/>
            <person name="Bruskiewich R."/>
            <person name="Bureau T."/>
            <person name="Miyao A."/>
            <person name="Hirochika H."/>
            <person name="Nishikawa T."/>
            <person name="Kadowaki K."/>
            <person name="Sugiura M."/>
            <person name="Burr B."/>
            <person name="Sasaki T."/>
        </authorList>
    </citation>
    <scope>NUCLEOTIDE SEQUENCE [LARGE SCALE GENOMIC DNA]</scope>
    <source>
        <strain evidence="3">cv. Nipponbare</strain>
    </source>
</reference>
<accession>A0A0P0W6C4</accession>
<sequence>MPSQLPVKVADLWNNEKERDNLKLNSQFEEEAVQKILQIPLMQDTSSDKLCWRFTKNGECNSKSAYREFYKRDNQNLQQVDSQTLALIKATWKDKNIPPKVKVFAWRFLREALPSSLTLNQRISDIPAACCRCGTPESDLHLFFLCPFSRLTWMISGYHFDIDRFQASSRLSLIIAFTVNNGPSRINLSNLFIIMWQLWKARNGFKFQGTFKEPSQVSYLADALISSFSQISSQFALQDNEQSEAGTRRMDTIPNGIRCYLDAAWDNGQTGIGIFFFHNPQNHNAMFIQACSNKAHSALQAELLALQLSLETDMCLNFSGVTYLSDNTTIADTAKKKNFMDDPGHWSLRPFWTQITSSVPIDRI</sequence>
<protein>
    <submittedName>
        <fullName evidence="2">Os04g0114700 protein</fullName>
    </submittedName>
</protein>
<dbReference type="PANTHER" id="PTHR34146">
    <property type="entry name" value="POLYNUCLEOTIDYL TRANSFERASE, RIBONUCLEASE H-LIKE SUPERFAMILY PROTEIN-RELATED"/>
    <property type="match status" value="1"/>
</dbReference>
<dbReference type="InterPro" id="IPR026960">
    <property type="entry name" value="RVT-Znf"/>
</dbReference>
<dbReference type="PANTHER" id="PTHR34146:SF3">
    <property type="entry name" value="POLYNUCLEOTIDYL TRANSFERASE, RIBONUCLEASE H-LIKE SUPERFAMILY PROTEIN"/>
    <property type="match status" value="1"/>
</dbReference>
<keyword evidence="3" id="KW-1185">Reference proteome</keyword>
<proteinExistence type="predicted"/>